<dbReference type="AlphaFoldDB" id="A0A7W9G7A9"/>
<gene>
    <name evidence="1" type="ORF">HD596_005291</name>
</gene>
<evidence type="ECO:0000313" key="2">
    <source>
        <dbReference type="Proteomes" id="UP000579153"/>
    </source>
</evidence>
<evidence type="ECO:0000313" key="1">
    <source>
        <dbReference type="EMBL" id="MBB5778535.1"/>
    </source>
</evidence>
<protein>
    <submittedName>
        <fullName evidence="1">Uncharacterized protein</fullName>
    </submittedName>
</protein>
<organism evidence="1 2">
    <name type="scientific">Nonomuraea jabiensis</name>
    <dbReference type="NCBI Taxonomy" id="882448"/>
    <lineage>
        <taxon>Bacteria</taxon>
        <taxon>Bacillati</taxon>
        <taxon>Actinomycetota</taxon>
        <taxon>Actinomycetes</taxon>
        <taxon>Streptosporangiales</taxon>
        <taxon>Streptosporangiaceae</taxon>
        <taxon>Nonomuraea</taxon>
    </lineage>
</organism>
<keyword evidence="2" id="KW-1185">Reference proteome</keyword>
<name>A0A7W9G7A9_9ACTN</name>
<comment type="caution">
    <text evidence="1">The sequence shown here is derived from an EMBL/GenBank/DDBJ whole genome shotgun (WGS) entry which is preliminary data.</text>
</comment>
<dbReference type="EMBL" id="JACHMB010000001">
    <property type="protein sequence ID" value="MBB5778535.1"/>
    <property type="molecule type" value="Genomic_DNA"/>
</dbReference>
<proteinExistence type="predicted"/>
<sequence>MSAGETPPPGLFWCSEPYEGIILADLDRQAMRAVAERIQRLSDEHWWALDLSCRLMENDAWVGPTGTRFGTQVHADQQELRGMLTQAVHSANTKLASLQDTP</sequence>
<reference evidence="1 2" key="1">
    <citation type="submission" date="2020-08" db="EMBL/GenBank/DDBJ databases">
        <title>Sequencing the genomes of 1000 actinobacteria strains.</title>
        <authorList>
            <person name="Klenk H.-P."/>
        </authorList>
    </citation>
    <scope>NUCLEOTIDE SEQUENCE [LARGE SCALE GENOMIC DNA]</scope>
    <source>
        <strain evidence="1 2">DSM 45507</strain>
    </source>
</reference>
<accession>A0A7W9G7A9</accession>
<dbReference type="Proteomes" id="UP000579153">
    <property type="component" value="Unassembled WGS sequence"/>
</dbReference>